<dbReference type="InterPro" id="IPR009057">
    <property type="entry name" value="Homeodomain-like_sf"/>
</dbReference>
<feature type="domain" description="HTH araC/xylS-type" evidence="4">
    <location>
        <begin position="151"/>
        <end position="247"/>
    </location>
</feature>
<dbReference type="AlphaFoldDB" id="A0A934WWS7"/>
<evidence type="ECO:0000313" key="5">
    <source>
        <dbReference type="EMBL" id="MBK6264352.1"/>
    </source>
</evidence>
<name>A0A934WWS7_9BACT</name>
<dbReference type="GO" id="GO:0003700">
    <property type="term" value="F:DNA-binding transcription factor activity"/>
    <property type="evidence" value="ECO:0007669"/>
    <property type="project" value="InterPro"/>
</dbReference>
<accession>A0A934WWS7</accession>
<keyword evidence="1" id="KW-0805">Transcription regulation</keyword>
<proteinExistence type="predicted"/>
<evidence type="ECO:0000256" key="3">
    <source>
        <dbReference type="ARBA" id="ARBA00023163"/>
    </source>
</evidence>
<protein>
    <submittedName>
        <fullName evidence="5">Helix-turn-helix transcriptional regulator</fullName>
    </submittedName>
</protein>
<dbReference type="PANTHER" id="PTHR43280">
    <property type="entry name" value="ARAC-FAMILY TRANSCRIPTIONAL REGULATOR"/>
    <property type="match status" value="1"/>
</dbReference>
<evidence type="ECO:0000256" key="2">
    <source>
        <dbReference type="ARBA" id="ARBA00023125"/>
    </source>
</evidence>
<dbReference type="PROSITE" id="PS00041">
    <property type="entry name" value="HTH_ARAC_FAMILY_1"/>
    <property type="match status" value="1"/>
</dbReference>
<evidence type="ECO:0000313" key="6">
    <source>
        <dbReference type="Proteomes" id="UP000611723"/>
    </source>
</evidence>
<keyword evidence="3" id="KW-0804">Transcription</keyword>
<evidence type="ECO:0000259" key="4">
    <source>
        <dbReference type="PROSITE" id="PS01124"/>
    </source>
</evidence>
<evidence type="ECO:0000256" key="1">
    <source>
        <dbReference type="ARBA" id="ARBA00023015"/>
    </source>
</evidence>
<sequence>MINKISKIGFSKIGGIFIGKDIVSDFHKHYALTVIVSFGKLFSLYTSKDNQDDYQAVLIQKNIDFSIETCKNEYVAFIHIVPYSEAGMRLTDNAHPILKLDSLKLQDSLSLIKDWFYSNVNTQEIVENILDAISLITGACKEKKVMDDRILKAMTLIMDSEDEKLHVDKISVAVNLSISHFNRLFKKETGLTFRRFVLHSKLIKSIFAVYENNNLTEASFIGGFSDQPHLTRTFKENFGIKPSTILK</sequence>
<gene>
    <name evidence="5" type="ORF">JKA74_04830</name>
</gene>
<dbReference type="InterPro" id="IPR018062">
    <property type="entry name" value="HTH_AraC-typ_CS"/>
</dbReference>
<dbReference type="SMART" id="SM00342">
    <property type="entry name" value="HTH_ARAC"/>
    <property type="match status" value="1"/>
</dbReference>
<dbReference type="InterPro" id="IPR018060">
    <property type="entry name" value="HTH_AraC"/>
</dbReference>
<dbReference type="Gene3D" id="1.10.10.60">
    <property type="entry name" value="Homeodomain-like"/>
    <property type="match status" value="1"/>
</dbReference>
<keyword evidence="2" id="KW-0238">DNA-binding</keyword>
<dbReference type="Pfam" id="PF12833">
    <property type="entry name" value="HTH_18"/>
    <property type="match status" value="1"/>
</dbReference>
<dbReference type="Proteomes" id="UP000611723">
    <property type="component" value="Unassembled WGS sequence"/>
</dbReference>
<dbReference type="PANTHER" id="PTHR43280:SF28">
    <property type="entry name" value="HTH-TYPE TRANSCRIPTIONAL ACTIVATOR RHAS"/>
    <property type="match status" value="1"/>
</dbReference>
<keyword evidence="6" id="KW-1185">Reference proteome</keyword>
<organism evidence="5 6">
    <name type="scientific">Marivirga aurantiaca</name>
    <dbReference type="NCBI Taxonomy" id="2802615"/>
    <lineage>
        <taxon>Bacteria</taxon>
        <taxon>Pseudomonadati</taxon>
        <taxon>Bacteroidota</taxon>
        <taxon>Cytophagia</taxon>
        <taxon>Cytophagales</taxon>
        <taxon>Marivirgaceae</taxon>
        <taxon>Marivirga</taxon>
    </lineage>
</organism>
<dbReference type="RefSeq" id="WP_201430015.1">
    <property type="nucleotide sequence ID" value="NZ_JAEQBW010000001.1"/>
</dbReference>
<dbReference type="SUPFAM" id="SSF46689">
    <property type="entry name" value="Homeodomain-like"/>
    <property type="match status" value="1"/>
</dbReference>
<dbReference type="EMBL" id="JAEQBW010000001">
    <property type="protein sequence ID" value="MBK6264352.1"/>
    <property type="molecule type" value="Genomic_DNA"/>
</dbReference>
<reference evidence="5" key="1">
    <citation type="submission" date="2021-01" db="EMBL/GenBank/DDBJ databases">
        <title>Marivirga aurantiaca sp. nov., isolated from intertidal surface sediments.</title>
        <authorList>
            <person name="Zhang M."/>
        </authorList>
    </citation>
    <scope>NUCLEOTIDE SEQUENCE</scope>
    <source>
        <strain evidence="5">S37H4</strain>
    </source>
</reference>
<comment type="caution">
    <text evidence="5">The sequence shown here is derived from an EMBL/GenBank/DDBJ whole genome shotgun (WGS) entry which is preliminary data.</text>
</comment>
<dbReference type="GO" id="GO:0043565">
    <property type="term" value="F:sequence-specific DNA binding"/>
    <property type="evidence" value="ECO:0007669"/>
    <property type="project" value="InterPro"/>
</dbReference>
<dbReference type="PROSITE" id="PS01124">
    <property type="entry name" value="HTH_ARAC_FAMILY_2"/>
    <property type="match status" value="1"/>
</dbReference>